<feature type="compositionally biased region" description="Pro residues" evidence="1">
    <location>
        <begin position="336"/>
        <end position="350"/>
    </location>
</feature>
<feature type="compositionally biased region" description="Acidic residues" evidence="1">
    <location>
        <begin position="276"/>
        <end position="310"/>
    </location>
</feature>
<feature type="compositionally biased region" description="Acidic residues" evidence="1">
    <location>
        <begin position="194"/>
        <end position="215"/>
    </location>
</feature>
<feature type="compositionally biased region" description="Acidic residues" evidence="1">
    <location>
        <begin position="109"/>
        <end position="131"/>
    </location>
</feature>
<dbReference type="InterPro" id="IPR050625">
    <property type="entry name" value="ParA/MinD_ATPase"/>
</dbReference>
<dbReference type="EMBL" id="CP082781">
    <property type="protein sequence ID" value="UGS27082.1"/>
    <property type="molecule type" value="Genomic_DNA"/>
</dbReference>
<proteinExistence type="predicted"/>
<dbReference type="PANTHER" id="PTHR43384">
    <property type="entry name" value="SEPTUM SITE-DETERMINING PROTEIN MIND HOMOLOG, CHLOROPLASTIC-RELATED"/>
    <property type="match status" value="1"/>
</dbReference>
<feature type="compositionally biased region" description="Acidic residues" evidence="1">
    <location>
        <begin position="369"/>
        <end position="382"/>
    </location>
</feature>
<feature type="domain" description="CobQ/CobB/MinD/ParA nucleotide binding" evidence="2">
    <location>
        <begin position="481"/>
        <end position="689"/>
    </location>
</feature>
<gene>
    <name evidence="3" type="ORF">K8F61_02390</name>
</gene>
<dbReference type="Pfam" id="PF01656">
    <property type="entry name" value="CbiA"/>
    <property type="match status" value="1"/>
</dbReference>
<feature type="compositionally biased region" description="Basic and acidic residues" evidence="1">
    <location>
        <begin position="403"/>
        <end position="414"/>
    </location>
</feature>
<feature type="region of interest" description="Disordered" evidence="1">
    <location>
        <begin position="109"/>
        <end position="414"/>
    </location>
</feature>
<dbReference type="InterPro" id="IPR027417">
    <property type="entry name" value="P-loop_NTPase"/>
</dbReference>
<dbReference type="SUPFAM" id="SSF52540">
    <property type="entry name" value="P-loop containing nucleoside triphosphate hydrolases"/>
    <property type="match status" value="1"/>
</dbReference>
<evidence type="ECO:0000313" key="3">
    <source>
        <dbReference type="EMBL" id="UGS27082.1"/>
    </source>
</evidence>
<feature type="compositionally biased region" description="Low complexity" evidence="1">
    <location>
        <begin position="311"/>
        <end position="335"/>
    </location>
</feature>
<evidence type="ECO:0000259" key="2">
    <source>
        <dbReference type="Pfam" id="PF01656"/>
    </source>
</evidence>
<organism evidence="3 4">
    <name type="scientific">Microbacterium resistens</name>
    <dbReference type="NCBI Taxonomy" id="156977"/>
    <lineage>
        <taxon>Bacteria</taxon>
        <taxon>Bacillati</taxon>
        <taxon>Actinomycetota</taxon>
        <taxon>Actinomycetes</taxon>
        <taxon>Micrococcales</taxon>
        <taxon>Microbacteriaceae</taxon>
        <taxon>Microbacterium</taxon>
    </lineage>
</organism>
<dbReference type="RefSeq" id="WP_418888066.1">
    <property type="nucleotide sequence ID" value="NZ_CP082781.1"/>
</dbReference>
<protein>
    <submittedName>
        <fullName evidence="3">AAA family ATPase</fullName>
    </submittedName>
</protein>
<keyword evidence="4" id="KW-1185">Reference proteome</keyword>
<evidence type="ECO:0000256" key="1">
    <source>
        <dbReference type="SAM" id="MobiDB-lite"/>
    </source>
</evidence>
<feature type="compositionally biased region" description="Low complexity" evidence="1">
    <location>
        <begin position="356"/>
        <end position="368"/>
    </location>
</feature>
<feature type="compositionally biased region" description="Acidic residues" evidence="1">
    <location>
        <begin position="139"/>
        <end position="184"/>
    </location>
</feature>
<dbReference type="Gene3D" id="3.40.50.300">
    <property type="entry name" value="P-loop containing nucleotide triphosphate hydrolases"/>
    <property type="match status" value="1"/>
</dbReference>
<evidence type="ECO:0000313" key="4">
    <source>
        <dbReference type="Proteomes" id="UP001199642"/>
    </source>
</evidence>
<sequence>MTTDRRTPKKDDEDDVLGVLDDAGAVDTTAIGILGVTAQVPVNLPVDEDDDLADDDVVDDDPYVELLIEEDPAALVPEPGAIGRIHEDSDIADIVIELPAEAVPVVETADEAEDATAEVEEVVEGEALTEEEPAHGAPADEEPADEVVAEEETPANEDSESEVLAEEGPEDEVAAVEPIADDAQGESVAPAGADDAEDDAEAEPLADLEADAVDEADVRAEEDAADADADAATPQDAEADPEPVEDPESAAEESALLAAATDAHPDAPPPLAAPEETVDLEAEAEAEPETVVAETDEPDAEAEVDVEAAPESDTAPASEPVAESEAIAEPVEAEPTPTPAEPAVPAPPAPARRARSAAPAVAAPATTPSEEEPPVSTPEEEPVSPSAAGRAPQHGGAAPTSKRLGELGEQKRESADLLTADRLLDPHQIAKPEPEGAWNHFVYRVSGKLINLGDGRRARERKALSARISAPLSGGARFVPVLSRKGGVGKTTVTALLGMALADARDDRVIAVDANPDRGTLADRIARTNGKTVRDLVRIHDRVTGYHDISAVVSRDETRLDVLASDTDPRVSEAFSDTDYEQVASVAAHYYSLVLTDTGTGIVHSVMGATLDHADTLVVVAGLSVDEARLASETLTWLETNGYADKVRDAVVVLNQSTPGAPLVRLEELESHFGTRVRHVVRIPYDPQIASGSAINYGGLQPQTRQAARELAALVVEGLRAQVA</sequence>
<dbReference type="InterPro" id="IPR002586">
    <property type="entry name" value="CobQ/CobB/MinD/ParA_Nub-bd_dom"/>
</dbReference>
<feature type="compositionally biased region" description="Low complexity" evidence="1">
    <location>
        <begin position="252"/>
        <end position="262"/>
    </location>
</feature>
<dbReference type="Proteomes" id="UP001199642">
    <property type="component" value="Chromosome"/>
</dbReference>
<dbReference type="PANTHER" id="PTHR43384:SF14">
    <property type="entry name" value="ESX-1 SECRETION-ASSOCIATED PROTEIN ESPI"/>
    <property type="match status" value="1"/>
</dbReference>
<name>A0ABY3RXC4_9MICO</name>
<feature type="compositionally biased region" description="Acidic residues" evidence="1">
    <location>
        <begin position="237"/>
        <end position="251"/>
    </location>
</feature>
<accession>A0ABY3RXC4</accession>
<reference evidence="3 4" key="1">
    <citation type="submission" date="2023-01" db="EMBL/GenBank/DDBJ databases">
        <title>Characterization of estradiol degrading bacteria Microbacterium sp. MZT7 and reveal degrading genes through genome analysis.</title>
        <authorList>
            <person name="Hao P."/>
            <person name="Gao Y."/>
        </authorList>
    </citation>
    <scope>NUCLEOTIDE SEQUENCE [LARGE SCALE GENOMIC DNA]</scope>
    <source>
        <strain evidence="3 4">MZT7</strain>
    </source>
</reference>